<dbReference type="Gene3D" id="2.160.20.10">
    <property type="entry name" value="Single-stranded right-handed beta-helix, Pectin lyase-like"/>
    <property type="match status" value="1"/>
</dbReference>
<dbReference type="InterPro" id="IPR006626">
    <property type="entry name" value="PbH1"/>
</dbReference>
<reference evidence="14 15" key="1">
    <citation type="journal article" date="2012" name="Nature">
        <title>Repeated polyploidization of Gossypium genomes and the evolution of spinnable cotton fibres.</title>
        <authorList>
            <person name="Paterson A.H."/>
            <person name="Wendel J.F."/>
            <person name="Gundlach H."/>
            <person name="Guo H."/>
            <person name="Jenkins J."/>
            <person name="Jin D."/>
            <person name="Llewellyn D."/>
            <person name="Showmaker K.C."/>
            <person name="Shu S."/>
            <person name="Udall J."/>
            <person name="Yoo M.J."/>
            <person name="Byers R."/>
            <person name="Chen W."/>
            <person name="Doron-Faigenboim A."/>
            <person name="Duke M.V."/>
            <person name="Gong L."/>
            <person name="Grimwood J."/>
            <person name="Grover C."/>
            <person name="Grupp K."/>
            <person name="Hu G."/>
            <person name="Lee T.H."/>
            <person name="Li J."/>
            <person name="Lin L."/>
            <person name="Liu T."/>
            <person name="Marler B.S."/>
            <person name="Page J.T."/>
            <person name="Roberts A.W."/>
            <person name="Romanel E."/>
            <person name="Sanders W.S."/>
            <person name="Szadkowski E."/>
            <person name="Tan X."/>
            <person name="Tang H."/>
            <person name="Xu C."/>
            <person name="Wang J."/>
            <person name="Wang Z."/>
            <person name="Zhang D."/>
            <person name="Zhang L."/>
            <person name="Ashrafi H."/>
            <person name="Bedon F."/>
            <person name="Bowers J.E."/>
            <person name="Brubaker C.L."/>
            <person name="Chee P.W."/>
            <person name="Das S."/>
            <person name="Gingle A.R."/>
            <person name="Haigler C.H."/>
            <person name="Harker D."/>
            <person name="Hoffmann L.V."/>
            <person name="Hovav R."/>
            <person name="Jones D.C."/>
            <person name="Lemke C."/>
            <person name="Mansoor S."/>
            <person name="ur Rahman M."/>
            <person name="Rainville L.N."/>
            <person name="Rambani A."/>
            <person name="Reddy U.K."/>
            <person name="Rong J.K."/>
            <person name="Saranga Y."/>
            <person name="Scheffler B.E."/>
            <person name="Scheffler J.A."/>
            <person name="Stelly D.M."/>
            <person name="Triplett B.A."/>
            <person name="Van Deynze A."/>
            <person name="Vaslin M.F."/>
            <person name="Waghmare V.N."/>
            <person name="Walford S.A."/>
            <person name="Wright R.J."/>
            <person name="Zaki E.A."/>
            <person name="Zhang T."/>
            <person name="Dennis E.S."/>
            <person name="Mayer K.F."/>
            <person name="Peterson D.G."/>
            <person name="Rokhsar D.S."/>
            <person name="Wang X."/>
            <person name="Schmutz J."/>
        </authorList>
    </citation>
    <scope>NUCLEOTIDE SEQUENCE [LARGE SCALE GENOMIC DNA]</scope>
</reference>
<comment type="subcellular location">
    <subcellularLocation>
        <location evidence="1">Secreted</location>
        <location evidence="1">Cell wall</location>
    </subcellularLocation>
</comment>
<keyword evidence="9" id="KW-0961">Cell wall biogenesis/degradation</keyword>
<dbReference type="GO" id="GO:0009901">
    <property type="term" value="P:anther dehiscence"/>
    <property type="evidence" value="ECO:0007669"/>
    <property type="project" value="UniProtKB-ARBA"/>
</dbReference>
<evidence type="ECO:0000256" key="8">
    <source>
        <dbReference type="ARBA" id="ARBA00023295"/>
    </source>
</evidence>
<accession>A0A0D2R4U4</accession>
<dbReference type="KEGG" id="gra:105761647"/>
<dbReference type="Pfam" id="PF00295">
    <property type="entry name" value="Glyco_hydro_28"/>
    <property type="match status" value="1"/>
</dbReference>
<name>A0A0D2R4U4_GOSRA</name>
<evidence type="ECO:0000256" key="12">
    <source>
        <dbReference type="RuleBase" id="RU361169"/>
    </source>
</evidence>
<dbReference type="PANTHER" id="PTHR31375">
    <property type="match status" value="1"/>
</dbReference>
<dbReference type="EC" id="3.2.1.15" evidence="3"/>
<evidence type="ECO:0000256" key="11">
    <source>
        <dbReference type="PROSITE-ProRule" id="PRU10052"/>
    </source>
</evidence>
<comment type="catalytic activity">
    <reaction evidence="10">
        <text>(1,4-alpha-D-galacturonosyl)n+m + H2O = (1,4-alpha-D-galacturonosyl)n + (1,4-alpha-D-galacturonosyl)m.</text>
        <dbReference type="EC" id="3.2.1.15"/>
    </reaction>
</comment>
<dbReference type="InterPro" id="IPR012334">
    <property type="entry name" value="Pectin_lyas_fold"/>
</dbReference>
<evidence type="ECO:0000313" key="14">
    <source>
        <dbReference type="EMBL" id="KJB46313.1"/>
    </source>
</evidence>
<feature type="transmembrane region" description="Helical" evidence="13">
    <location>
        <begin position="9"/>
        <end position="29"/>
    </location>
</feature>
<dbReference type="InterPro" id="IPR000743">
    <property type="entry name" value="Glyco_hydro_28"/>
</dbReference>
<dbReference type="eggNOG" id="ENOG502QRJW">
    <property type="taxonomic scope" value="Eukaryota"/>
</dbReference>
<evidence type="ECO:0000256" key="10">
    <source>
        <dbReference type="ARBA" id="ARBA00034074"/>
    </source>
</evidence>
<gene>
    <name evidence="14" type="ORF">B456_007G360000</name>
</gene>
<evidence type="ECO:0000256" key="2">
    <source>
        <dbReference type="ARBA" id="ARBA00008834"/>
    </source>
</evidence>
<keyword evidence="15" id="KW-1185">Reference proteome</keyword>
<keyword evidence="7 12" id="KW-0378">Hydrolase</keyword>
<organism evidence="14 15">
    <name type="scientific">Gossypium raimondii</name>
    <name type="common">Peruvian cotton</name>
    <name type="synonym">Gossypium klotzschianum subsp. raimondii</name>
    <dbReference type="NCBI Taxonomy" id="29730"/>
    <lineage>
        <taxon>Eukaryota</taxon>
        <taxon>Viridiplantae</taxon>
        <taxon>Streptophyta</taxon>
        <taxon>Embryophyta</taxon>
        <taxon>Tracheophyta</taxon>
        <taxon>Spermatophyta</taxon>
        <taxon>Magnoliopsida</taxon>
        <taxon>eudicotyledons</taxon>
        <taxon>Gunneridae</taxon>
        <taxon>Pentapetalae</taxon>
        <taxon>rosids</taxon>
        <taxon>malvids</taxon>
        <taxon>Malvales</taxon>
        <taxon>Malvaceae</taxon>
        <taxon>Malvoideae</taxon>
        <taxon>Gossypium</taxon>
    </lineage>
</organism>
<dbReference type="STRING" id="29730.A0A0D2R4U4"/>
<dbReference type="InterPro" id="IPR011050">
    <property type="entry name" value="Pectin_lyase_fold/virulence"/>
</dbReference>
<keyword evidence="6" id="KW-0732">Signal</keyword>
<proteinExistence type="inferred from homology"/>
<dbReference type="SMART" id="SM00710">
    <property type="entry name" value="PbH1"/>
    <property type="match status" value="4"/>
</dbReference>
<dbReference type="EMBL" id="CM001746">
    <property type="protein sequence ID" value="KJB46313.1"/>
    <property type="molecule type" value="Genomic_DNA"/>
</dbReference>
<keyword evidence="13" id="KW-1133">Transmembrane helix</keyword>
<evidence type="ECO:0000313" key="15">
    <source>
        <dbReference type="Proteomes" id="UP000032304"/>
    </source>
</evidence>
<evidence type="ECO:0000256" key="5">
    <source>
        <dbReference type="ARBA" id="ARBA00022525"/>
    </source>
</evidence>
<dbReference type="PROSITE" id="PS00502">
    <property type="entry name" value="POLYGALACTURONASE"/>
    <property type="match status" value="1"/>
</dbReference>
<evidence type="ECO:0000256" key="3">
    <source>
        <dbReference type="ARBA" id="ARBA00012736"/>
    </source>
</evidence>
<dbReference type="Proteomes" id="UP000032304">
    <property type="component" value="Chromosome 7"/>
</dbReference>
<keyword evidence="5" id="KW-0964">Secreted</keyword>
<dbReference type="GO" id="GO:0009830">
    <property type="term" value="P:cell wall modification involved in abscission"/>
    <property type="evidence" value="ECO:0007669"/>
    <property type="project" value="UniProtKB-ARBA"/>
</dbReference>
<dbReference type="GO" id="GO:0005975">
    <property type="term" value="P:carbohydrate metabolic process"/>
    <property type="evidence" value="ECO:0007669"/>
    <property type="project" value="InterPro"/>
</dbReference>
<evidence type="ECO:0000256" key="4">
    <source>
        <dbReference type="ARBA" id="ARBA00022512"/>
    </source>
</evidence>
<comment type="similarity">
    <text evidence="2 12">Belongs to the glycosyl hydrolase 28 family.</text>
</comment>
<evidence type="ECO:0000256" key="6">
    <source>
        <dbReference type="ARBA" id="ARBA00022729"/>
    </source>
</evidence>
<evidence type="ECO:0000256" key="7">
    <source>
        <dbReference type="ARBA" id="ARBA00022801"/>
    </source>
</evidence>
<evidence type="ECO:0000256" key="1">
    <source>
        <dbReference type="ARBA" id="ARBA00004191"/>
    </source>
</evidence>
<keyword evidence="13" id="KW-0472">Membrane</keyword>
<dbReference type="GO" id="GO:0004650">
    <property type="term" value="F:polygalacturonase activity"/>
    <property type="evidence" value="ECO:0007669"/>
    <property type="project" value="UniProtKB-EC"/>
</dbReference>
<dbReference type="Gramene" id="KJB46313">
    <property type="protein sequence ID" value="KJB46313"/>
    <property type="gene ID" value="B456_007G360000"/>
</dbReference>
<dbReference type="OrthoDB" id="187139at2759"/>
<dbReference type="FunFam" id="2.160.20.10:FF:000028">
    <property type="entry name" value="Polygalacturonase QRT2"/>
    <property type="match status" value="1"/>
</dbReference>
<keyword evidence="13" id="KW-0812">Transmembrane</keyword>
<dbReference type="OMA" id="INQCYST"/>
<feature type="active site" evidence="11">
    <location>
        <position position="319"/>
    </location>
</feature>
<dbReference type="GO" id="GO:0010047">
    <property type="term" value="P:fruit dehiscence"/>
    <property type="evidence" value="ECO:0007669"/>
    <property type="project" value="UniProtKB-ARBA"/>
</dbReference>
<sequence length="470" mass="51514">MAQQNIQSLVFSYFIVLILFSLFSHYNALKEDLNASCNNYNVEDEMAAGYDPGAYPSYFTAIEGGGMKLEDPMTVALRDDEVLGMKQGYGVALRWTETVVNVDDFGAYGDKNVDTEAFEKAWKKACSLNGAVILQVPEGKNYILKPVKFSGPCNSNLTIQILGNIMASDDRSDYNEDSRHWLLFQKVDNLLVEGHDGGVINGNGMIWWQNSCKINKNLPCKDAPTAVTFYNSQNLVVRNLNIRDAQQIHVSFEKCTNVEASGFKITSPKISPNTDGIHITETKNIRITSSIIGTGDDCISIVNGSQNMQAMDITCGPGHGISIGSLGSKNSKAYVSGVTIDGAKLYGTANGVRIKTWQGGSGTASNIIFQNIEMYNVSNPIIIDQNYCDQSKTCKEQSSAVQVKDVLYNNINGTSTSEFAINFNCSKNHPCQGIVLQNVNLLQEQEHRPAKAICNNVILKEGDNVFPQCP</sequence>
<dbReference type="SUPFAM" id="SSF51126">
    <property type="entry name" value="Pectin lyase-like"/>
    <property type="match status" value="1"/>
</dbReference>
<keyword evidence="8 12" id="KW-0326">Glycosidase</keyword>
<dbReference type="AlphaFoldDB" id="A0A0D2R4U4"/>
<keyword evidence="4" id="KW-0134">Cell wall</keyword>
<protein>
    <recommendedName>
        <fullName evidence="3">endo-polygalacturonase</fullName>
        <ecNumber evidence="3">3.2.1.15</ecNumber>
    </recommendedName>
</protein>
<evidence type="ECO:0000256" key="13">
    <source>
        <dbReference type="SAM" id="Phobius"/>
    </source>
</evidence>
<evidence type="ECO:0000256" key="9">
    <source>
        <dbReference type="ARBA" id="ARBA00023316"/>
    </source>
</evidence>